<reference evidence="2 3" key="1">
    <citation type="journal article" date="2016" name="Mol. Biol. Evol.">
        <title>Comparative Genomics of Early-Diverging Mushroom-Forming Fungi Provides Insights into the Origins of Lignocellulose Decay Capabilities.</title>
        <authorList>
            <person name="Nagy L.G."/>
            <person name="Riley R."/>
            <person name="Tritt A."/>
            <person name="Adam C."/>
            <person name="Daum C."/>
            <person name="Floudas D."/>
            <person name="Sun H."/>
            <person name="Yadav J.S."/>
            <person name="Pangilinan J."/>
            <person name="Larsson K.H."/>
            <person name="Matsuura K."/>
            <person name="Barry K."/>
            <person name="Labutti K."/>
            <person name="Kuo R."/>
            <person name="Ohm R.A."/>
            <person name="Bhattacharya S.S."/>
            <person name="Shirouzu T."/>
            <person name="Yoshinaga Y."/>
            <person name="Martin F.M."/>
            <person name="Grigoriev I.V."/>
            <person name="Hibbett D.S."/>
        </authorList>
    </citation>
    <scope>NUCLEOTIDE SEQUENCE [LARGE SCALE GENOMIC DNA]</scope>
    <source>
        <strain evidence="2 3">HHB14362 ss-1</strain>
    </source>
</reference>
<name>A0A165NWC0_9AGAM</name>
<proteinExistence type="predicted"/>
<organism evidence="2 3">
    <name type="scientific">Neolentinus lepideus HHB14362 ss-1</name>
    <dbReference type="NCBI Taxonomy" id="1314782"/>
    <lineage>
        <taxon>Eukaryota</taxon>
        <taxon>Fungi</taxon>
        <taxon>Dikarya</taxon>
        <taxon>Basidiomycota</taxon>
        <taxon>Agaricomycotina</taxon>
        <taxon>Agaricomycetes</taxon>
        <taxon>Gloeophyllales</taxon>
        <taxon>Gloeophyllaceae</taxon>
        <taxon>Neolentinus</taxon>
    </lineage>
</organism>
<feature type="compositionally biased region" description="Acidic residues" evidence="1">
    <location>
        <begin position="49"/>
        <end position="58"/>
    </location>
</feature>
<evidence type="ECO:0000313" key="3">
    <source>
        <dbReference type="Proteomes" id="UP000076761"/>
    </source>
</evidence>
<dbReference type="InterPro" id="IPR041078">
    <property type="entry name" value="Plavaka"/>
</dbReference>
<dbReference type="AlphaFoldDB" id="A0A165NWC0"/>
<protein>
    <submittedName>
        <fullName evidence="2">Uncharacterized protein</fullName>
    </submittedName>
</protein>
<gene>
    <name evidence="2" type="ORF">NEOLEDRAFT_1182723</name>
</gene>
<dbReference type="InParanoid" id="A0A165NWC0"/>
<sequence>MPAVQEDEALANNSDNRPAMRDSPQAFIGDFFGEDYEPHDFEDHSGDNLDPEVAEEDSDGKTDVDIEEVDEGGWEPASAPTESFADEADDGMYSDDLIEDREEIEKVTEGLRKTATIVHFPSHAAGQPLDSADLEDSEYHKYTAQLGLHGRDGNDWAPFVSKLDWEVARWAKLRGPGSTAFTELLKIEGVREALGLSFKTTEELNKKIDSLPSRPRFKREEVLVGGEAFEVYHCDVIECIRALYGDTEFAKHLVFAPERHYIDEDKTIRMYSDMHTGKWWWSTQKAVEGNKAGATIVPIIISSDKTQVTLFGNKSAYPVYMTIGNLPKEIRRKPSKGGHVLLGYLPTTRLDHVTNKSARRRMLANLFHSSMRRILHPLKKAGQEGVPMASGDGVYRRCHPIFATFVGDYPEQVLATGVKTGQCPKCPTPHDDLGEYFDDCNGNLQLRDMNAVLDALGTLSDGAETFVRACKIAGIKPIQRPFWEDLPYVNVFQSITPDILHQLYQGVMKHVISWVLTAGSPAEVDARCRRFPPNHSIRIFTKGISSLTRVTGHEHAQMCQQLLGLVMDLRLPNRISAARLVRAIRGILDFLYLSQYPVHTTETLARMRDALRRFHDNKDVFVELGIREHFNIPKLHTLLHYILSIPLFGTTDNYNTEYTERLHIDLAKDAYRATNHKDEYPQMTAWLERREKVENAAGDVFLPFQTLPVFHKVKFLNEDLLRMGGPVETPDAIHVRPAKSDFRGRPVPARFDTVLVNLGSGTEYGLSGYRVAQVRVVFTLPPRVVSILFPHRPPPKHLAYIKWFTPFASSPEPNSGLYKVSRVVRNGDCVASIIPILQIGRSVHLYPKWGPAVPREWTSSTVLDSAPSFYVNPFLDRHSYMTQF</sequence>
<feature type="region of interest" description="Disordered" evidence="1">
    <location>
        <begin position="1"/>
        <end position="89"/>
    </location>
</feature>
<keyword evidence="3" id="KW-1185">Reference proteome</keyword>
<dbReference type="Pfam" id="PF18759">
    <property type="entry name" value="Plavaka"/>
    <property type="match status" value="1"/>
</dbReference>
<feature type="compositionally biased region" description="Basic and acidic residues" evidence="1">
    <location>
        <begin position="36"/>
        <end position="47"/>
    </location>
</feature>
<accession>A0A165NWC0</accession>
<dbReference type="STRING" id="1314782.A0A165NWC0"/>
<dbReference type="OrthoDB" id="2576233at2759"/>
<evidence type="ECO:0000256" key="1">
    <source>
        <dbReference type="SAM" id="MobiDB-lite"/>
    </source>
</evidence>
<evidence type="ECO:0000313" key="2">
    <source>
        <dbReference type="EMBL" id="KZT20198.1"/>
    </source>
</evidence>
<dbReference type="EMBL" id="KV425624">
    <property type="protein sequence ID" value="KZT20198.1"/>
    <property type="molecule type" value="Genomic_DNA"/>
</dbReference>
<dbReference type="Proteomes" id="UP000076761">
    <property type="component" value="Unassembled WGS sequence"/>
</dbReference>